<feature type="non-terminal residue" evidence="6">
    <location>
        <position position="293"/>
    </location>
</feature>
<dbReference type="PANTHER" id="PTHR42884:SF23">
    <property type="entry name" value="FURIN-LIKE PROTEASE 2"/>
    <property type="match status" value="1"/>
</dbReference>
<dbReference type="GO" id="GO:0000139">
    <property type="term" value="C:Golgi membrane"/>
    <property type="evidence" value="ECO:0007669"/>
    <property type="project" value="TreeGrafter"/>
</dbReference>
<dbReference type="EMBL" id="UINC01060815">
    <property type="protein sequence ID" value="SVB85723.1"/>
    <property type="molecule type" value="Genomic_DNA"/>
</dbReference>
<dbReference type="GO" id="GO:0004252">
    <property type="term" value="F:serine-type endopeptidase activity"/>
    <property type="evidence" value="ECO:0007669"/>
    <property type="project" value="InterPro"/>
</dbReference>
<feature type="domain" description="Peptidase S8/S53" evidence="5">
    <location>
        <begin position="199"/>
        <end position="279"/>
    </location>
</feature>
<organism evidence="6">
    <name type="scientific">marine metagenome</name>
    <dbReference type="NCBI Taxonomy" id="408172"/>
    <lineage>
        <taxon>unclassified sequences</taxon>
        <taxon>metagenomes</taxon>
        <taxon>ecological metagenomes</taxon>
    </lineage>
</organism>
<dbReference type="InterPro" id="IPR000209">
    <property type="entry name" value="Peptidase_S8/S53_dom"/>
</dbReference>
<dbReference type="PRINTS" id="PR00723">
    <property type="entry name" value="SUBTILISIN"/>
</dbReference>
<accession>A0A382HG56</accession>
<name>A0A382HG56_9ZZZZ</name>
<evidence type="ECO:0000259" key="5">
    <source>
        <dbReference type="Pfam" id="PF00082"/>
    </source>
</evidence>
<dbReference type="GO" id="GO:0005802">
    <property type="term" value="C:trans-Golgi network"/>
    <property type="evidence" value="ECO:0007669"/>
    <property type="project" value="TreeGrafter"/>
</dbReference>
<dbReference type="PROSITE" id="PS00136">
    <property type="entry name" value="SUBTILASE_ASP"/>
    <property type="match status" value="1"/>
</dbReference>
<dbReference type="Pfam" id="PF00082">
    <property type="entry name" value="Peptidase_S8"/>
    <property type="match status" value="1"/>
</dbReference>
<proteinExistence type="predicted"/>
<evidence type="ECO:0000313" key="6">
    <source>
        <dbReference type="EMBL" id="SVB85723.1"/>
    </source>
</evidence>
<dbReference type="SUPFAM" id="SSF52743">
    <property type="entry name" value="Subtilisin-like"/>
    <property type="match status" value="1"/>
</dbReference>
<feature type="non-terminal residue" evidence="6">
    <location>
        <position position="1"/>
    </location>
</feature>
<keyword evidence="1" id="KW-0645">Protease</keyword>
<dbReference type="PROSITE" id="PS51892">
    <property type="entry name" value="SUBTILASE"/>
    <property type="match status" value="1"/>
</dbReference>
<dbReference type="PROSITE" id="PS00137">
    <property type="entry name" value="SUBTILASE_HIS"/>
    <property type="match status" value="1"/>
</dbReference>
<dbReference type="InterPro" id="IPR022398">
    <property type="entry name" value="Peptidase_S8_His-AS"/>
</dbReference>
<dbReference type="AlphaFoldDB" id="A0A382HG56"/>
<protein>
    <recommendedName>
        <fullName evidence="5">Peptidase S8/S53 domain-containing protein</fullName>
    </recommendedName>
</protein>
<evidence type="ECO:0000256" key="4">
    <source>
        <dbReference type="ARBA" id="ARBA00023157"/>
    </source>
</evidence>
<evidence type="ECO:0000256" key="2">
    <source>
        <dbReference type="ARBA" id="ARBA00022801"/>
    </source>
</evidence>
<evidence type="ECO:0000256" key="1">
    <source>
        <dbReference type="ARBA" id="ARBA00022670"/>
    </source>
</evidence>
<dbReference type="Gene3D" id="3.40.50.200">
    <property type="entry name" value="Peptidase S8/S53 domain"/>
    <property type="match status" value="1"/>
</dbReference>
<evidence type="ECO:0000256" key="3">
    <source>
        <dbReference type="ARBA" id="ARBA00022825"/>
    </source>
</evidence>
<keyword evidence="2" id="KW-0378">Hydrolase</keyword>
<keyword evidence="3" id="KW-0720">Serine protease</keyword>
<dbReference type="InterPro" id="IPR036852">
    <property type="entry name" value="Peptidase_S8/S53_dom_sf"/>
</dbReference>
<keyword evidence="4" id="KW-1015">Disulfide bond</keyword>
<sequence>MGRSQKIGSAILLTMLLLQVFAALSQTTSTDSGASDTDSPEYLEDGFPLGSVTDDLPSSLLEGYSSDVQKAFAVSSDLERYEPEQLNAIRSWVVVTKMGVENQLKSTGSPDEVEIAPVLMGAYIWSFDDPSLALDSLARAIKIGDIEIYYPLILYEAQPAYTPNDPDYGDQWHLDNTGQSGGTSGEDVNISGVWDNYDGSGVVISIIDDGLQKDHPDLSTNFDLSLSYDRCGDGGTDPSPQASDENHGTAVAGVAAATGDNSVNVAGAAYGATLSGQRLIACGIPDTVMAATL</sequence>
<dbReference type="InterPro" id="IPR015500">
    <property type="entry name" value="Peptidase_S8_subtilisin-rel"/>
</dbReference>
<dbReference type="InterPro" id="IPR023827">
    <property type="entry name" value="Peptidase_S8_Asp-AS"/>
</dbReference>
<dbReference type="PANTHER" id="PTHR42884">
    <property type="entry name" value="PROPROTEIN CONVERTASE SUBTILISIN/KEXIN-RELATED"/>
    <property type="match status" value="1"/>
</dbReference>
<reference evidence="6" key="1">
    <citation type="submission" date="2018-05" db="EMBL/GenBank/DDBJ databases">
        <authorList>
            <person name="Lanie J.A."/>
            <person name="Ng W.-L."/>
            <person name="Kazmierczak K.M."/>
            <person name="Andrzejewski T.M."/>
            <person name="Davidsen T.M."/>
            <person name="Wayne K.J."/>
            <person name="Tettelin H."/>
            <person name="Glass J.I."/>
            <person name="Rusch D."/>
            <person name="Podicherti R."/>
            <person name="Tsui H.-C.T."/>
            <person name="Winkler M.E."/>
        </authorList>
    </citation>
    <scope>NUCLEOTIDE SEQUENCE</scope>
</reference>
<dbReference type="GO" id="GO:0016485">
    <property type="term" value="P:protein processing"/>
    <property type="evidence" value="ECO:0007669"/>
    <property type="project" value="TreeGrafter"/>
</dbReference>
<gene>
    <name evidence="6" type="ORF">METZ01_LOCUS238577</name>
</gene>